<dbReference type="SUPFAM" id="SSF55785">
    <property type="entry name" value="PYP-like sensor domain (PAS domain)"/>
    <property type="match status" value="1"/>
</dbReference>
<dbReference type="NCBIfam" id="TIGR00229">
    <property type="entry name" value="sensory_box"/>
    <property type="match status" value="1"/>
</dbReference>
<name>A0ABV0J5B9_9CYAN</name>
<dbReference type="EMBL" id="JAMPKM010000002">
    <property type="protein sequence ID" value="MEP0816335.1"/>
    <property type="molecule type" value="Genomic_DNA"/>
</dbReference>
<dbReference type="SMART" id="SM00091">
    <property type="entry name" value="PAS"/>
    <property type="match status" value="1"/>
</dbReference>
<comment type="caution">
    <text evidence="2">The sequence shown here is derived from an EMBL/GenBank/DDBJ whole genome shotgun (WGS) entry which is preliminary data.</text>
</comment>
<dbReference type="Proteomes" id="UP001464891">
    <property type="component" value="Unassembled WGS sequence"/>
</dbReference>
<feature type="domain" description="PAS" evidence="1">
    <location>
        <begin position="1"/>
        <end position="45"/>
    </location>
</feature>
<evidence type="ECO:0000313" key="3">
    <source>
        <dbReference type="Proteomes" id="UP001464891"/>
    </source>
</evidence>
<dbReference type="RefSeq" id="WP_190433643.1">
    <property type="nucleotide sequence ID" value="NZ_JAMPKM010000002.1"/>
</dbReference>
<keyword evidence="3" id="KW-1185">Reference proteome</keyword>
<evidence type="ECO:0000313" key="2">
    <source>
        <dbReference type="EMBL" id="MEP0816335.1"/>
    </source>
</evidence>
<reference evidence="2 3" key="1">
    <citation type="submission" date="2022-04" db="EMBL/GenBank/DDBJ databases">
        <title>Positive selection, recombination, and allopatry shape intraspecific diversity of widespread and dominant cyanobacteria.</title>
        <authorList>
            <person name="Wei J."/>
            <person name="Shu W."/>
            <person name="Hu C."/>
        </authorList>
    </citation>
    <scope>NUCLEOTIDE SEQUENCE [LARGE SCALE GENOMIC DNA]</scope>
    <source>
        <strain evidence="2 3">GB2-A4</strain>
    </source>
</reference>
<dbReference type="CDD" id="cd00130">
    <property type="entry name" value="PAS"/>
    <property type="match status" value="1"/>
</dbReference>
<dbReference type="InterPro" id="IPR000014">
    <property type="entry name" value="PAS"/>
</dbReference>
<organism evidence="2 3">
    <name type="scientific">Trichocoleus desertorum GB2-A4</name>
    <dbReference type="NCBI Taxonomy" id="2933944"/>
    <lineage>
        <taxon>Bacteria</taxon>
        <taxon>Bacillati</taxon>
        <taxon>Cyanobacteriota</taxon>
        <taxon>Cyanophyceae</taxon>
        <taxon>Leptolyngbyales</taxon>
        <taxon>Trichocoleusaceae</taxon>
        <taxon>Trichocoleus</taxon>
    </lineage>
</organism>
<dbReference type="InterPro" id="IPR035965">
    <property type="entry name" value="PAS-like_dom_sf"/>
</dbReference>
<dbReference type="Gene3D" id="3.30.450.20">
    <property type="entry name" value="PAS domain"/>
    <property type="match status" value="1"/>
</dbReference>
<dbReference type="PROSITE" id="PS50112">
    <property type="entry name" value="PAS"/>
    <property type="match status" value="1"/>
</dbReference>
<dbReference type="InterPro" id="IPR013767">
    <property type="entry name" value="PAS_fold"/>
</dbReference>
<dbReference type="Pfam" id="PF00989">
    <property type="entry name" value="PAS"/>
    <property type="match status" value="1"/>
</dbReference>
<proteinExistence type="predicted"/>
<sequence>MMTLQELTTTTDVPVLITDHQGFITFVNSAFQATFGWQSEEILGQPLTVVIPTSYHDSHHLGFARFTLTEQPTIMNHPLRLMAVTQDGREILSEHFITAEQQLGQWMFGAILRPLES</sequence>
<protein>
    <submittedName>
        <fullName evidence="2">PAS domain-containing protein</fullName>
    </submittedName>
</protein>
<evidence type="ECO:0000259" key="1">
    <source>
        <dbReference type="PROSITE" id="PS50112"/>
    </source>
</evidence>
<accession>A0ABV0J5B9</accession>
<gene>
    <name evidence="2" type="ORF">NC998_04425</name>
</gene>